<keyword evidence="3 7" id="KW-0479">Metal-binding</keyword>
<gene>
    <name evidence="10" type="ORF">S7711_07759</name>
</gene>
<evidence type="ECO:0000313" key="10">
    <source>
        <dbReference type="EMBL" id="KEY73915.1"/>
    </source>
</evidence>
<dbReference type="OrthoDB" id="1103324at2759"/>
<dbReference type="PRINTS" id="PR00463">
    <property type="entry name" value="EP450I"/>
</dbReference>
<evidence type="ECO:0000256" key="8">
    <source>
        <dbReference type="RuleBase" id="RU000461"/>
    </source>
</evidence>
<evidence type="ECO:0000256" key="7">
    <source>
        <dbReference type="PIRSR" id="PIRSR602401-1"/>
    </source>
</evidence>
<dbReference type="SUPFAM" id="SSF48264">
    <property type="entry name" value="Cytochrome P450"/>
    <property type="match status" value="1"/>
</dbReference>
<keyword evidence="9" id="KW-0472">Membrane</keyword>
<dbReference type="InterPro" id="IPR001128">
    <property type="entry name" value="Cyt_P450"/>
</dbReference>
<dbReference type="InterPro" id="IPR017972">
    <property type="entry name" value="Cyt_P450_CS"/>
</dbReference>
<keyword evidence="4 8" id="KW-0560">Oxidoreductase</keyword>
<dbReference type="Proteomes" id="UP000028045">
    <property type="component" value="Unassembled WGS sequence"/>
</dbReference>
<dbReference type="PANTHER" id="PTHR46300:SF2">
    <property type="entry name" value="CYTOCHROME P450 MONOOXYGENASE ALNH-RELATED"/>
    <property type="match status" value="1"/>
</dbReference>
<evidence type="ECO:0000256" key="5">
    <source>
        <dbReference type="ARBA" id="ARBA00023004"/>
    </source>
</evidence>
<protein>
    <recommendedName>
        <fullName evidence="12">Cytochrome P450</fullName>
    </recommendedName>
</protein>
<dbReference type="InterPro" id="IPR036396">
    <property type="entry name" value="Cyt_P450_sf"/>
</dbReference>
<keyword evidence="9" id="KW-1133">Transmembrane helix</keyword>
<comment type="similarity">
    <text evidence="2 8">Belongs to the cytochrome P450 family.</text>
</comment>
<dbReference type="EMBL" id="KL647700">
    <property type="protein sequence ID" value="KEY73915.1"/>
    <property type="molecule type" value="Genomic_DNA"/>
</dbReference>
<dbReference type="InterPro" id="IPR050364">
    <property type="entry name" value="Cytochrome_P450_fung"/>
</dbReference>
<dbReference type="HOGENOM" id="CLU_001570_2_3_1"/>
<feature type="binding site" description="axial binding residue" evidence="7">
    <location>
        <position position="452"/>
    </location>
    <ligand>
        <name>heme</name>
        <dbReference type="ChEBI" id="CHEBI:30413"/>
    </ligand>
    <ligandPart>
        <name>Fe</name>
        <dbReference type="ChEBI" id="CHEBI:18248"/>
    </ligandPart>
</feature>
<sequence length="533" mass="59665">MAFVSPPAVLFAAAVSGTTLLVIHIVRYLLSTRRPSNFPPGPPTILGLGNIHQIPPEKSFLKFHDLSKTYGDIVGLKIGPKNIIILSNPAHAYELFAVRGNKYSGRELPAVVRHYVVPPPDRHVLFESYNDYVKQYRGSVRQFLGPEGIERLAPLHSAPGNGLLYRLLKEPESWTKSLHEWVFDAGLMAITGQRLEDYGPGFAEEYIHVMDEFMHLMEPGNIPPIDMFPFLSYVPSFLAKWKRTAIQTQHSIFSLYLRNLEMAKQRLVKHRDGFPTLLSELLQRREADEKMGLTERDLAFVAGSLLDAAVETTMSAVESMLLCFLAHPVVLQRARREVDDVVGDECPQLADTKRMPYLKACLMEVLRWRGPLNNTVPHVATEDDVFEGYTIPAGTTIIACAYAMHQREDDFDEPTAFNPDRYMASPYGLKPTATPQQGRKATYAFGVGRRGCPGDEFAKMAVLVACAKLLWAFDWSYAAGEQPDVSWETGYTSGLTVKPRGFQPVVRPRSAGKARRIVVEHDKSVKFMAEALG</sequence>
<keyword evidence="11" id="KW-1185">Reference proteome</keyword>
<dbReference type="GO" id="GO:0016705">
    <property type="term" value="F:oxidoreductase activity, acting on paired donors, with incorporation or reduction of molecular oxygen"/>
    <property type="evidence" value="ECO:0007669"/>
    <property type="project" value="InterPro"/>
</dbReference>
<keyword evidence="7 8" id="KW-0349">Heme</keyword>
<keyword evidence="6 8" id="KW-0503">Monooxygenase</keyword>
<evidence type="ECO:0000256" key="4">
    <source>
        <dbReference type="ARBA" id="ARBA00023002"/>
    </source>
</evidence>
<comment type="cofactor">
    <cofactor evidence="7">
        <name>heme</name>
        <dbReference type="ChEBI" id="CHEBI:30413"/>
    </cofactor>
</comment>
<evidence type="ECO:0000256" key="6">
    <source>
        <dbReference type="ARBA" id="ARBA00023033"/>
    </source>
</evidence>
<dbReference type="AlphaFoldDB" id="A0A084B8N6"/>
<dbReference type="PANTHER" id="PTHR46300">
    <property type="entry name" value="P450, PUTATIVE (EUROFUNG)-RELATED-RELATED"/>
    <property type="match status" value="1"/>
</dbReference>
<dbReference type="Gene3D" id="1.10.630.10">
    <property type="entry name" value="Cytochrome P450"/>
    <property type="match status" value="1"/>
</dbReference>
<accession>A0A084B8N6</accession>
<evidence type="ECO:0000313" key="11">
    <source>
        <dbReference type="Proteomes" id="UP000028045"/>
    </source>
</evidence>
<organism evidence="10 11">
    <name type="scientific">Stachybotrys chartarum (strain CBS 109288 / IBT 7711)</name>
    <name type="common">Toxic black mold</name>
    <name type="synonym">Stilbospora chartarum</name>
    <dbReference type="NCBI Taxonomy" id="1280523"/>
    <lineage>
        <taxon>Eukaryota</taxon>
        <taxon>Fungi</taxon>
        <taxon>Dikarya</taxon>
        <taxon>Ascomycota</taxon>
        <taxon>Pezizomycotina</taxon>
        <taxon>Sordariomycetes</taxon>
        <taxon>Hypocreomycetidae</taxon>
        <taxon>Hypocreales</taxon>
        <taxon>Stachybotryaceae</taxon>
        <taxon>Stachybotrys</taxon>
    </lineage>
</organism>
<reference evidence="10 11" key="1">
    <citation type="journal article" date="2014" name="BMC Genomics">
        <title>Comparative genome sequencing reveals chemotype-specific gene clusters in the toxigenic black mold Stachybotrys.</title>
        <authorList>
            <person name="Semeiks J."/>
            <person name="Borek D."/>
            <person name="Otwinowski Z."/>
            <person name="Grishin N.V."/>
        </authorList>
    </citation>
    <scope>NUCLEOTIDE SEQUENCE [LARGE SCALE GENOMIC DNA]</scope>
    <source>
        <strain evidence="11">CBS 109288 / IBT 7711</strain>
    </source>
</reference>
<evidence type="ECO:0000256" key="2">
    <source>
        <dbReference type="ARBA" id="ARBA00010617"/>
    </source>
</evidence>
<keyword evidence="9" id="KW-0812">Transmembrane</keyword>
<dbReference type="GO" id="GO:0005506">
    <property type="term" value="F:iron ion binding"/>
    <property type="evidence" value="ECO:0007669"/>
    <property type="project" value="InterPro"/>
</dbReference>
<name>A0A084B8N6_STACB</name>
<keyword evidence="5 7" id="KW-0408">Iron</keyword>
<evidence type="ECO:0000256" key="9">
    <source>
        <dbReference type="SAM" id="Phobius"/>
    </source>
</evidence>
<dbReference type="GO" id="GO:0020037">
    <property type="term" value="F:heme binding"/>
    <property type="evidence" value="ECO:0007669"/>
    <property type="project" value="InterPro"/>
</dbReference>
<comment type="pathway">
    <text evidence="1">Mycotoxin biosynthesis.</text>
</comment>
<evidence type="ECO:0000256" key="1">
    <source>
        <dbReference type="ARBA" id="ARBA00004685"/>
    </source>
</evidence>
<dbReference type="GO" id="GO:0004497">
    <property type="term" value="F:monooxygenase activity"/>
    <property type="evidence" value="ECO:0007669"/>
    <property type="project" value="UniProtKB-KW"/>
</dbReference>
<proteinExistence type="inferred from homology"/>
<dbReference type="InterPro" id="IPR002401">
    <property type="entry name" value="Cyt_P450_E_grp-I"/>
</dbReference>
<dbReference type="PROSITE" id="PS00086">
    <property type="entry name" value="CYTOCHROME_P450"/>
    <property type="match status" value="1"/>
</dbReference>
<evidence type="ECO:0000256" key="3">
    <source>
        <dbReference type="ARBA" id="ARBA00022723"/>
    </source>
</evidence>
<dbReference type="Pfam" id="PF00067">
    <property type="entry name" value="p450"/>
    <property type="match status" value="1"/>
</dbReference>
<feature type="transmembrane region" description="Helical" evidence="9">
    <location>
        <begin position="6"/>
        <end position="30"/>
    </location>
</feature>
<evidence type="ECO:0008006" key="12">
    <source>
        <dbReference type="Google" id="ProtNLM"/>
    </source>
</evidence>